<dbReference type="EMBL" id="CP001208">
    <property type="protein sequence ID" value="ACK75316.1"/>
    <property type="molecule type" value="Genomic_DNA"/>
</dbReference>
<name>A0A0H3C278_BORBZ</name>
<gene>
    <name evidence="2" type="ordered locus">BbuZS7_N28</name>
    <name evidence="1" type="ordered locus">BbuZS7_R25</name>
</gene>
<dbReference type="Pfam" id="PF05289">
    <property type="entry name" value="BLYB"/>
    <property type="match status" value="1"/>
</dbReference>
<geneLocation type="plasmid" evidence="1 3">
    <name>ZS7_cp32-4</name>
</geneLocation>
<dbReference type="HOGENOM" id="CLU_172356_0_0_12"/>
<geneLocation type="plasmid" evidence="2 3">
    <name>ZS7_cp32-9</name>
</geneLocation>
<evidence type="ECO:0000313" key="1">
    <source>
        <dbReference type="EMBL" id="ACK75316.1"/>
    </source>
</evidence>
<keyword evidence="1" id="KW-0614">Plasmid</keyword>
<dbReference type="Proteomes" id="UP000006901">
    <property type="component" value="Plasmid ZS7_cp32-9"/>
</dbReference>
<dbReference type="EMBL" id="CP001211">
    <property type="protein sequence ID" value="ACK75396.1"/>
    <property type="molecule type" value="Genomic_DNA"/>
</dbReference>
<dbReference type="RefSeq" id="WP_002658486.1">
    <property type="nucleotide sequence ID" value="NC_011722.1"/>
</dbReference>
<sequence>MQNNTIGLGLNLLSSLTNIAKTDTNIDHNYINTFSKVIDFFYKTYISTLKSMETAESTKIFEEIQDILKYNIEIIEAISTDKSKRIITSLKATRNKIMKEYIKILKRGENA</sequence>
<accession>A0A0H3C278</accession>
<keyword evidence="1" id="KW-0449">Lipoprotein</keyword>
<protein>
    <submittedName>
        <fullName evidence="1">Borrelia burgdorferi BBR25 lipoprotein</fullName>
    </submittedName>
</protein>
<organism evidence="1 3">
    <name type="scientific">Borreliella burgdorferi (strain ZS7)</name>
    <name type="common">Borrelia burgdorferi</name>
    <dbReference type="NCBI Taxonomy" id="445985"/>
    <lineage>
        <taxon>Bacteria</taxon>
        <taxon>Pseudomonadati</taxon>
        <taxon>Spirochaetota</taxon>
        <taxon>Spirochaetia</taxon>
        <taxon>Spirochaetales</taxon>
        <taxon>Borreliaceae</taxon>
        <taxon>Borreliella</taxon>
    </lineage>
</organism>
<dbReference type="KEGG" id="bbz:BbuZS7_R25"/>
<dbReference type="GeneID" id="56568672"/>
<proteinExistence type="predicted"/>
<dbReference type="Proteomes" id="UP000006901">
    <property type="component" value="Plasmid ZS7_cp32-4"/>
</dbReference>
<dbReference type="InterPro" id="IPR007953">
    <property type="entry name" value="Holin-like_BlyB"/>
</dbReference>
<evidence type="ECO:0000313" key="3">
    <source>
        <dbReference type="Proteomes" id="UP000006901"/>
    </source>
</evidence>
<evidence type="ECO:0000313" key="2">
    <source>
        <dbReference type="EMBL" id="ACK75396.1"/>
    </source>
</evidence>
<reference evidence="1 3" key="1">
    <citation type="journal article" date="2011" name="J. Bacteriol.">
        <title>Whole-genome sequences of thirteen isolates of Borrelia burgdorferi.</title>
        <authorList>
            <person name="Schutzer S.E."/>
            <person name="Fraser-Liggett C.M."/>
            <person name="Casjens S.R."/>
            <person name="Qiu W.G."/>
            <person name="Dunn J.J."/>
            <person name="Mongodin E.F."/>
            <person name="Luft B.J."/>
        </authorList>
    </citation>
    <scope>NUCLEOTIDE SEQUENCE [LARGE SCALE GENOMIC DNA]</scope>
    <source>
        <strain evidence="1 3">ZS7</strain>
        <plasmid evidence="1 3">ZS7_cp32-4</plasmid>
        <plasmid evidence="2 3">ZS7_cp32-9</plasmid>
    </source>
</reference>
<dbReference type="AlphaFoldDB" id="A0A0H3C278"/>
<dbReference type="KEGG" id="bbz:BbuZS7_N28"/>